<reference evidence="6 7" key="1">
    <citation type="submission" date="2016-10" db="EMBL/GenBank/DDBJ databases">
        <authorList>
            <person name="de Groot N.N."/>
        </authorList>
    </citation>
    <scope>NUCLEOTIDE SEQUENCE [LARGE SCALE GENOMIC DNA]</scope>
    <source>
        <strain evidence="7">P4-7,KCTC 19426,CECT 7604</strain>
    </source>
</reference>
<dbReference type="GO" id="GO:0006284">
    <property type="term" value="P:base-excision repair"/>
    <property type="evidence" value="ECO:0007669"/>
    <property type="project" value="InterPro"/>
</dbReference>
<evidence type="ECO:0000256" key="1">
    <source>
        <dbReference type="ARBA" id="ARBA00009232"/>
    </source>
</evidence>
<sequence>MTPIGRRLPRSALAGDAVTVAPTLLGRVVVSDSPDGRVAVRLTEVEAYRGADDEASHAFRGLTRRNAIMFDEPGHLYTYFVYGMHWCANIVTGPAGHPSAVLLRAGEVVLGHELATARRSERTKPAHLARGPAGLASVLGLASAQNGADLCAPGAAISVRTGTPPPTDLVLTGPRVGVNVGVEQPWRFFEAGASSVSAFRAGVRRRRPTP</sequence>
<evidence type="ECO:0000313" key="7">
    <source>
        <dbReference type="Proteomes" id="UP000198741"/>
    </source>
</evidence>
<keyword evidence="2 5" id="KW-0227">DNA damage</keyword>
<dbReference type="RefSeq" id="WP_090476887.1">
    <property type="nucleotide sequence ID" value="NZ_LT629710.1"/>
</dbReference>
<proteinExistence type="inferred from homology"/>
<comment type="similarity">
    <text evidence="1 5">Belongs to the DNA glycosylase MPG family.</text>
</comment>
<dbReference type="AlphaFoldDB" id="A0A1H0PQG0"/>
<dbReference type="Pfam" id="PF02245">
    <property type="entry name" value="Pur_DNA_glyco"/>
    <property type="match status" value="1"/>
</dbReference>
<dbReference type="GO" id="GO:0003677">
    <property type="term" value="F:DNA binding"/>
    <property type="evidence" value="ECO:0007669"/>
    <property type="project" value="InterPro"/>
</dbReference>
<evidence type="ECO:0000256" key="3">
    <source>
        <dbReference type="ARBA" id="ARBA00022801"/>
    </source>
</evidence>
<keyword evidence="3 5" id="KW-0378">Hydrolase</keyword>
<evidence type="ECO:0000256" key="4">
    <source>
        <dbReference type="ARBA" id="ARBA00023204"/>
    </source>
</evidence>
<evidence type="ECO:0000313" key="6">
    <source>
        <dbReference type="EMBL" id="SDP07234.1"/>
    </source>
</evidence>
<dbReference type="CDD" id="cd00540">
    <property type="entry name" value="AAG"/>
    <property type="match status" value="1"/>
</dbReference>
<keyword evidence="7" id="KW-1185">Reference proteome</keyword>
<dbReference type="OrthoDB" id="9794313at2"/>
<protein>
    <recommendedName>
        <fullName evidence="5">Putative 3-methyladenine DNA glycosylase</fullName>
        <ecNumber evidence="5">3.2.2.-</ecNumber>
    </recommendedName>
</protein>
<dbReference type="SUPFAM" id="SSF50486">
    <property type="entry name" value="FMT C-terminal domain-like"/>
    <property type="match status" value="1"/>
</dbReference>
<dbReference type="EC" id="3.2.2.-" evidence="5"/>
<organism evidence="6 7">
    <name type="scientific">Nakamurella panacisegetis</name>
    <dbReference type="NCBI Taxonomy" id="1090615"/>
    <lineage>
        <taxon>Bacteria</taxon>
        <taxon>Bacillati</taxon>
        <taxon>Actinomycetota</taxon>
        <taxon>Actinomycetes</taxon>
        <taxon>Nakamurellales</taxon>
        <taxon>Nakamurellaceae</taxon>
        <taxon>Nakamurella</taxon>
    </lineage>
</organism>
<dbReference type="EMBL" id="LT629710">
    <property type="protein sequence ID" value="SDP07234.1"/>
    <property type="molecule type" value="Genomic_DNA"/>
</dbReference>
<dbReference type="PANTHER" id="PTHR10429:SF0">
    <property type="entry name" value="DNA-3-METHYLADENINE GLYCOSYLASE"/>
    <property type="match status" value="1"/>
</dbReference>
<dbReference type="InterPro" id="IPR036995">
    <property type="entry name" value="MPG_sf"/>
</dbReference>
<dbReference type="InterPro" id="IPR003180">
    <property type="entry name" value="MPG"/>
</dbReference>
<evidence type="ECO:0000256" key="5">
    <source>
        <dbReference type="HAMAP-Rule" id="MF_00527"/>
    </source>
</evidence>
<dbReference type="InterPro" id="IPR011034">
    <property type="entry name" value="Formyl_transferase-like_C_sf"/>
</dbReference>
<gene>
    <name evidence="6" type="ORF">SAMN04515671_2872</name>
</gene>
<keyword evidence="4 5" id="KW-0234">DNA repair</keyword>
<dbReference type="Proteomes" id="UP000198741">
    <property type="component" value="Chromosome I"/>
</dbReference>
<dbReference type="NCBIfam" id="TIGR00567">
    <property type="entry name" value="3mg"/>
    <property type="match status" value="1"/>
</dbReference>
<dbReference type="NCBIfam" id="NF002003">
    <property type="entry name" value="PRK00802.1-3"/>
    <property type="match status" value="1"/>
</dbReference>
<name>A0A1H0PQG0_9ACTN</name>
<dbReference type="HAMAP" id="MF_00527">
    <property type="entry name" value="3MGH"/>
    <property type="match status" value="1"/>
</dbReference>
<dbReference type="GO" id="GO:0003905">
    <property type="term" value="F:alkylbase DNA N-glycosylase activity"/>
    <property type="evidence" value="ECO:0007669"/>
    <property type="project" value="InterPro"/>
</dbReference>
<dbReference type="STRING" id="1090615.SAMN04515671_2872"/>
<dbReference type="Gene3D" id="3.10.300.10">
    <property type="entry name" value="Methylpurine-DNA glycosylase (MPG)"/>
    <property type="match status" value="1"/>
</dbReference>
<accession>A0A1H0PQG0</accession>
<evidence type="ECO:0000256" key="2">
    <source>
        <dbReference type="ARBA" id="ARBA00022763"/>
    </source>
</evidence>
<dbReference type="PANTHER" id="PTHR10429">
    <property type="entry name" value="DNA-3-METHYLADENINE GLYCOSYLASE"/>
    <property type="match status" value="1"/>
</dbReference>